<evidence type="ECO:0000313" key="6">
    <source>
        <dbReference type="Proteomes" id="UP001054902"/>
    </source>
</evidence>
<dbReference type="InterPro" id="IPR001041">
    <property type="entry name" value="2Fe-2S_ferredoxin-type"/>
</dbReference>
<name>A0AAD3CZ61_9STRA</name>
<proteinExistence type="predicted"/>
<dbReference type="PROSITE" id="PS51085">
    <property type="entry name" value="2FE2S_FER_2"/>
    <property type="match status" value="1"/>
</dbReference>
<dbReference type="InterPro" id="IPR006058">
    <property type="entry name" value="2Fe2S_fd_BS"/>
</dbReference>
<accession>A0AAD3CZ61</accession>
<dbReference type="InterPro" id="IPR036010">
    <property type="entry name" value="2Fe-2S_ferredoxin-like_sf"/>
</dbReference>
<keyword evidence="1" id="KW-0479">Metal-binding</keyword>
<gene>
    <name evidence="5" type="ORF">CTEN210_10176</name>
</gene>
<feature type="signal peptide" evidence="3">
    <location>
        <begin position="1"/>
        <end position="21"/>
    </location>
</feature>
<protein>
    <recommendedName>
        <fullName evidence="4">2Fe-2S ferredoxin-type domain-containing protein</fullName>
    </recommendedName>
</protein>
<dbReference type="Gene3D" id="3.10.20.30">
    <property type="match status" value="1"/>
</dbReference>
<evidence type="ECO:0000259" key="4">
    <source>
        <dbReference type="PROSITE" id="PS51085"/>
    </source>
</evidence>
<dbReference type="PROSITE" id="PS00197">
    <property type="entry name" value="2FE2S_FER_1"/>
    <property type="match status" value="1"/>
</dbReference>
<dbReference type="SUPFAM" id="SSF54292">
    <property type="entry name" value="2Fe-2S ferredoxin-like"/>
    <property type="match status" value="1"/>
</dbReference>
<evidence type="ECO:0000256" key="1">
    <source>
        <dbReference type="ARBA" id="ARBA00022714"/>
    </source>
</evidence>
<dbReference type="AlphaFoldDB" id="A0AAD3CZ61"/>
<dbReference type="Proteomes" id="UP001054902">
    <property type="component" value="Unassembled WGS sequence"/>
</dbReference>
<evidence type="ECO:0000313" key="5">
    <source>
        <dbReference type="EMBL" id="GFH53700.1"/>
    </source>
</evidence>
<keyword evidence="1" id="KW-0001">2Fe-2S</keyword>
<comment type="caution">
    <text evidence="5">The sequence shown here is derived from an EMBL/GenBank/DDBJ whole genome shotgun (WGS) entry which is preliminary data.</text>
</comment>
<evidence type="ECO:0000256" key="2">
    <source>
        <dbReference type="ARBA" id="ARBA00023014"/>
    </source>
</evidence>
<dbReference type="EMBL" id="BLLK01000047">
    <property type="protein sequence ID" value="GFH53700.1"/>
    <property type="molecule type" value="Genomic_DNA"/>
</dbReference>
<feature type="chain" id="PRO_5041967338" description="2Fe-2S ferredoxin-type domain-containing protein" evidence="3">
    <location>
        <begin position="22"/>
        <end position="112"/>
    </location>
</feature>
<dbReference type="InterPro" id="IPR012675">
    <property type="entry name" value="Beta-grasp_dom_sf"/>
</dbReference>
<keyword evidence="3" id="KW-0732">Signal</keyword>
<reference evidence="5 6" key="1">
    <citation type="journal article" date="2021" name="Sci. Rep.">
        <title>The genome of the diatom Chaetoceros tenuissimus carries an ancient integrated fragment of an extant virus.</title>
        <authorList>
            <person name="Hongo Y."/>
            <person name="Kimura K."/>
            <person name="Takaki Y."/>
            <person name="Yoshida Y."/>
            <person name="Baba S."/>
            <person name="Kobayashi G."/>
            <person name="Nagasaki K."/>
            <person name="Hano T."/>
            <person name="Tomaru Y."/>
        </authorList>
    </citation>
    <scope>NUCLEOTIDE SEQUENCE [LARGE SCALE GENOMIC DNA]</scope>
    <source>
        <strain evidence="5 6">NIES-3715</strain>
    </source>
</reference>
<keyword evidence="1" id="KW-0408">Iron</keyword>
<dbReference type="Pfam" id="PF00111">
    <property type="entry name" value="Fer2"/>
    <property type="match status" value="1"/>
</dbReference>
<evidence type="ECO:0000256" key="3">
    <source>
        <dbReference type="SAM" id="SignalP"/>
    </source>
</evidence>
<keyword evidence="2" id="KW-0411">Iron-sulfur</keyword>
<keyword evidence="6" id="KW-1185">Reference proteome</keyword>
<sequence length="112" mass="11910">MYKIANIACLFLLLAVAATNAFTVSMPNAVRSSSELKMTLLTYNGKKKDFKAGTPLKNACANLGVKPKYSCKKGDCGACTISVGGTRVKACVGKVPPEPRLKSLQEKGLEIK</sequence>
<dbReference type="GO" id="GO:0051537">
    <property type="term" value="F:2 iron, 2 sulfur cluster binding"/>
    <property type="evidence" value="ECO:0007669"/>
    <property type="project" value="UniProtKB-KW"/>
</dbReference>
<organism evidence="5 6">
    <name type="scientific">Chaetoceros tenuissimus</name>
    <dbReference type="NCBI Taxonomy" id="426638"/>
    <lineage>
        <taxon>Eukaryota</taxon>
        <taxon>Sar</taxon>
        <taxon>Stramenopiles</taxon>
        <taxon>Ochrophyta</taxon>
        <taxon>Bacillariophyta</taxon>
        <taxon>Coscinodiscophyceae</taxon>
        <taxon>Chaetocerotophycidae</taxon>
        <taxon>Chaetocerotales</taxon>
        <taxon>Chaetocerotaceae</taxon>
        <taxon>Chaetoceros</taxon>
    </lineage>
</organism>
<feature type="domain" description="2Fe-2S ferredoxin-type" evidence="4">
    <location>
        <begin position="36"/>
        <end position="112"/>
    </location>
</feature>